<feature type="region of interest" description="Disordered" evidence="5">
    <location>
        <begin position="2286"/>
        <end position="2462"/>
    </location>
</feature>
<evidence type="ECO:0000256" key="1">
    <source>
        <dbReference type="ARBA" id="ARBA00022741"/>
    </source>
</evidence>
<dbReference type="InterPro" id="IPR041679">
    <property type="entry name" value="DNA2/NAM7-like_C"/>
</dbReference>
<dbReference type="InterPro" id="IPR047187">
    <property type="entry name" value="SF1_C_Upf1"/>
</dbReference>
<feature type="compositionally biased region" description="Polar residues" evidence="5">
    <location>
        <begin position="1147"/>
        <end position="1174"/>
    </location>
</feature>
<feature type="region of interest" description="Disordered" evidence="5">
    <location>
        <begin position="48"/>
        <end position="77"/>
    </location>
</feature>
<keyword evidence="3" id="KW-0347">Helicase</keyword>
<name>A0A453L6E8_AEGTS</name>
<evidence type="ECO:0000256" key="5">
    <source>
        <dbReference type="SAM" id="MobiDB-lite"/>
    </source>
</evidence>
<reference evidence="9" key="3">
    <citation type="journal article" date="2017" name="Nature">
        <title>Genome sequence of the progenitor of the wheat D genome Aegilops tauschii.</title>
        <authorList>
            <person name="Luo M.C."/>
            <person name="Gu Y.Q."/>
            <person name="Puiu D."/>
            <person name="Wang H."/>
            <person name="Twardziok S.O."/>
            <person name="Deal K.R."/>
            <person name="Huo N."/>
            <person name="Zhu T."/>
            <person name="Wang L."/>
            <person name="Wang Y."/>
            <person name="McGuire P.E."/>
            <person name="Liu S."/>
            <person name="Long H."/>
            <person name="Ramasamy R.K."/>
            <person name="Rodriguez J.C."/>
            <person name="Van S.L."/>
            <person name="Yuan L."/>
            <person name="Wang Z."/>
            <person name="Xia Z."/>
            <person name="Xiao L."/>
            <person name="Anderson O.D."/>
            <person name="Ouyang S."/>
            <person name="Liang Y."/>
            <person name="Zimin A.V."/>
            <person name="Pertea G."/>
            <person name="Qi P."/>
            <person name="Bennetzen J.L."/>
            <person name="Dai X."/>
            <person name="Dawson M.W."/>
            <person name="Muller H.G."/>
            <person name="Kugler K."/>
            <person name="Rivarola-Duarte L."/>
            <person name="Spannagl M."/>
            <person name="Mayer K.F.X."/>
            <person name="Lu F.H."/>
            <person name="Bevan M.W."/>
            <person name="Leroy P."/>
            <person name="Li P."/>
            <person name="You F.M."/>
            <person name="Sun Q."/>
            <person name="Liu Z."/>
            <person name="Lyons E."/>
            <person name="Wicker T."/>
            <person name="Salzberg S.L."/>
            <person name="Devos K.M."/>
            <person name="Dvorak J."/>
        </authorList>
    </citation>
    <scope>NUCLEOTIDE SEQUENCE [LARGE SCALE GENOMIC DNA]</scope>
    <source>
        <strain evidence="9">cv. AL8/78</strain>
    </source>
</reference>
<dbReference type="CDD" id="cd18808">
    <property type="entry name" value="SF1_C_Upf1"/>
    <property type="match status" value="1"/>
</dbReference>
<sequence length="2462" mass="275983">HRKLQEICEAHRRLSINFSSHNRFSFPSIAFRLRSPLHRFLVSCLARAASPPPPPPPEPYEETPGRPAADHPPPHAAMGAARRGLLLDQWRGIQEDEEAYDDRGEPSAANHRRRRLNQAKEQWFSHCFDFLESLPKEEHIWCGYADIMGPFLEMFHGYFDEQENSLVRTIWSRISQELGICTQCVCEHHQAQESFDIECRSGSIDPLQKVLRHLDEERVTKHLEKINAMIQLKEYDPSCHGAEVVCIMFEVLMYPVLLDDQSLANQFQKFIETIDESYEVSLSTNQQYPGVYALLFFKSGKARAIGLRLSRSMGKLRKAVDLEPLQPLLQKYINFLDAEVLPSTPESSRPRVQLQRADVWLGFKSLLGFLEAPAFEDGILEKYPIFLNIVLNHVSDDGFDLSCAVSCLKASFEMLGCKLWLRTTLSPSVIRNTLLGQCFHTRDEKSHKEIFDLFIPFLQSLEALQDGEHEKQRRNILYFLLHQVTRSSNFSALMRKNATKIALLIVQRGYTMNPPCPASECAHMWGPSLICSLNDTSLHSSLRQPAFDLINILIVSDASALISFKLKYESATKGDSSNSVMFVEDEDELPFADDTAEKEYSCWSDFRALNKLTFRGCKDWTCVPLLWYLVMVQLEPSKLPMAFSKAVFWALSHISILEPGLAMDLSVPVNDWLSSHAGEVSSTFSWQVPNGADDGGGGKDCINTLKVSKFGTLLLRIFKRFAIRVIMQIEQCGLQKQWTWEPMMAESLILALVDPNDNVRQAGRAVMEHVSQARGLTPGLQFLCSSASSLSAVFVGLRYAVQLVERQSLLADFHSLHHLFFVICKLIKEDIAQQPSIPQPAKPSEGGFLRQPFSNVPITPPEHAVDIISWEKFSTLLSATLWPLISTCLIKGEELINTKQCQISCVRVLELLPLVYNRVNSYCAEPFSMTTLVPDPSDMTWLFHLINWGKSSLLVISRHWKQCMLSLFKILKGSHGDTIQRYIEDLGDTISHDVIDMDELKGRISNLNLAVFKKVPTKSVETIPSLIRHTDQERHTGRDNLEAMKPSHASDTEHIILLSDSEENLPTDDVIGEEVLSSVKENDGFTSSDLLKNPSVQTMPVEDKHVSLKQQTRSDISASSRPVSTENRGTRAASKGLGGTKMPSVPANKNSTSLLPNKVKSSVSATTQPSRPNLSSDVCKFKSIFRDMSDDEDDPLEHALDNYRRPQIRVTKSAILIPKRQIVQLQLPAERRQSSGRPDTSFRRFSPPKLDSWFKNILEMDYFAIVGLSSSETVKKPALKQIPVCFDSQAQYVEIFQPLVIEEFKAQLQNAYVETPPEDMMCGSISILSVERVDEFLVVRGRAENTVCVKSKGCIENDLILLTKDPLKSSGQQVHVLGKVDRRESDKNKALIIVIKFYLSNEIPRLNKVKRLLVERSKWFLNRVLSMTPQLREFSALSSLNDIPVLPVILNPVSCTATNHESVKVYLDKLARPLRKVLKSSYNDSQLQAVSIAIGSASSKTKCDLSLIQGPPGTGKTKTIVAIVSALLSLHADNSYNLPRNESQASAEFTKPRTKISQTAAVARAWQDAALAKQQIKDSQRENPRTERLSKGILSRGRALICAQSNAAVDELVSRLSNGLYDTEGKLYRPYIVRVGNAKTVHPNSIPFFIDTLVEQRLSDELKINDESKISSDGESSGSLRARLEKVVDRIRYYESRRKLVEGDKTETGSSVPDEDEMDEVSDEAIGAKLNILYTQKRAVSSELATAHAREKKIADENKSLKHKVRKSILGEAEIVVTTLSGCGGDIYGVCSETASAKKYGNFSEQALFDVVVIDEAAQALEPATLIPLQLLKSKGTKCIMVGDPKQLPATVMSGLASKFLYECSMFERLQRAGYPVIMLTKQYRMHPDISRFPSLHFYENKLLDGAQKAEKSVPFHDHSCLGPYMFFDIADGRERAGTSAAAQSLSNQFEADAALEILSFLKNRYPADFSCRKIGIITPYRSQLSLLRSRFTSFFGPEIVAEMEINTVDGFQGREVDILVLSTVRASNSSGDRHHTGEARSIGFVADVRRMNVALTRARFSLWIVGNARTLQTNSHWASLLQNAKERNMLISVQKPYSLIFQNVHGTTHSHLKQQKENEKADMTNSRTVNAQLHKEHVRHADSATEKIGKSLREDQAKQASRWDQKTRKTRDSTLRKFSQENEATTQNDDMRATKGSLKQDIDQDSVMRKQGAEKKLSVQNVNQLELAKRLATGDPHDGSHVRKQRELNKPVSENADMETDKALFKHGPSENPKVRLHNYDKKAANQNNDMGTIKGSSKHDSVVKSVAKQDDGSSSAQHCEMQNLIQKAKGARKFSETPRFSNSNKEGSLLKDDAVSELANRNSGTGPPTIPDMKKNKVKGARKFTEQPRSGNSNQVDPSVSSHFDGTSSHIRDLTTSQAAKQTVTSQKDQIAARKRQREDVESLLSSALISSKKPKKKQK</sequence>
<keyword evidence="2" id="KW-0378">Hydrolase</keyword>
<dbReference type="EnsemblPlants" id="AET5Gv20641900.3">
    <property type="protein sequence ID" value="AET5Gv20641900.3"/>
    <property type="gene ID" value="AET5Gv20641900"/>
</dbReference>
<keyword evidence="10" id="KW-1185">Reference proteome</keyword>
<dbReference type="Gene3D" id="3.40.50.300">
    <property type="entry name" value="P-loop containing nucleotide triphosphate hydrolases"/>
    <property type="match status" value="2"/>
</dbReference>
<dbReference type="InterPro" id="IPR045055">
    <property type="entry name" value="DNA2/NAM7-like"/>
</dbReference>
<dbReference type="FunFam" id="3.40.50.300:FF:000326">
    <property type="entry name" value="P-loop containing nucleoside triphosphate hydrolase"/>
    <property type="match status" value="1"/>
</dbReference>
<feature type="region of interest" description="Disordered" evidence="5">
    <location>
        <begin position="2134"/>
        <end position="2217"/>
    </location>
</feature>
<dbReference type="InterPro" id="IPR041677">
    <property type="entry name" value="DNA2/NAM7_AAA_11"/>
</dbReference>
<reference evidence="10" key="1">
    <citation type="journal article" date="2014" name="Science">
        <title>Ancient hybridizations among the ancestral genomes of bread wheat.</title>
        <authorList>
            <consortium name="International Wheat Genome Sequencing Consortium,"/>
            <person name="Marcussen T."/>
            <person name="Sandve S.R."/>
            <person name="Heier L."/>
            <person name="Spannagl M."/>
            <person name="Pfeifer M."/>
            <person name="Jakobsen K.S."/>
            <person name="Wulff B.B."/>
            <person name="Steuernagel B."/>
            <person name="Mayer K.F."/>
            <person name="Olsen O.A."/>
        </authorList>
    </citation>
    <scope>NUCLEOTIDE SEQUENCE [LARGE SCALE GENOMIC DNA]</scope>
    <source>
        <strain evidence="10">cv. AL8/78</strain>
    </source>
</reference>
<dbReference type="Pfam" id="PF13087">
    <property type="entry name" value="AAA_12"/>
    <property type="match status" value="1"/>
</dbReference>
<feature type="compositionally biased region" description="Basic and acidic residues" evidence="5">
    <location>
        <begin position="2134"/>
        <end position="2181"/>
    </location>
</feature>
<feature type="domain" description="Helicase SEN1 beta-barrel" evidence="8">
    <location>
        <begin position="1319"/>
        <end position="1424"/>
    </location>
</feature>
<evidence type="ECO:0000313" key="9">
    <source>
        <dbReference type="EnsemblPlants" id="AET5Gv20641900.3"/>
    </source>
</evidence>
<dbReference type="CDD" id="cd18042">
    <property type="entry name" value="DEXXQc_SETX"/>
    <property type="match status" value="1"/>
</dbReference>
<feature type="compositionally biased region" description="Basic and acidic residues" evidence="5">
    <location>
        <begin position="2236"/>
        <end position="2250"/>
    </location>
</feature>
<evidence type="ECO:0000259" key="7">
    <source>
        <dbReference type="Pfam" id="PF13087"/>
    </source>
</evidence>
<dbReference type="Pfam" id="PF23576">
    <property type="entry name" value="SEN1_barrel"/>
    <property type="match status" value="1"/>
</dbReference>
<dbReference type="GO" id="GO:0005694">
    <property type="term" value="C:chromosome"/>
    <property type="evidence" value="ECO:0007669"/>
    <property type="project" value="UniProtKB-ARBA"/>
</dbReference>
<feature type="compositionally biased region" description="Polar residues" evidence="5">
    <location>
        <begin position="1108"/>
        <end position="1127"/>
    </location>
</feature>
<dbReference type="SUPFAM" id="SSF52540">
    <property type="entry name" value="P-loop containing nucleoside triphosphate hydrolases"/>
    <property type="match status" value="1"/>
</dbReference>
<dbReference type="GO" id="GO:0005524">
    <property type="term" value="F:ATP binding"/>
    <property type="evidence" value="ECO:0007669"/>
    <property type="project" value="UniProtKB-KW"/>
</dbReference>
<reference evidence="9" key="5">
    <citation type="journal article" date="2021" name="G3 (Bethesda)">
        <title>Aegilops tauschii genome assembly Aet v5.0 features greater sequence contiguity and improved annotation.</title>
        <authorList>
            <person name="Wang L."/>
            <person name="Zhu T."/>
            <person name="Rodriguez J.C."/>
            <person name="Deal K.R."/>
            <person name="Dubcovsky J."/>
            <person name="McGuire P.E."/>
            <person name="Lux T."/>
            <person name="Spannagl M."/>
            <person name="Mayer K.F.X."/>
            <person name="Baldrich P."/>
            <person name="Meyers B.C."/>
            <person name="Huo N."/>
            <person name="Gu Y.Q."/>
            <person name="Zhou H."/>
            <person name="Devos K.M."/>
            <person name="Bennetzen J.L."/>
            <person name="Unver T."/>
            <person name="Budak H."/>
            <person name="Gulick P.J."/>
            <person name="Galiba G."/>
            <person name="Kalapos B."/>
            <person name="Nelson D.R."/>
            <person name="Li P."/>
            <person name="You F.M."/>
            <person name="Luo M.C."/>
            <person name="Dvorak J."/>
        </authorList>
    </citation>
    <scope>NUCLEOTIDE SEQUENCE [LARGE SCALE GENOMIC DNA]</scope>
    <source>
        <strain evidence="9">cv. AL8/78</strain>
    </source>
</reference>
<dbReference type="Gramene" id="AET5Gv20641900.3">
    <property type="protein sequence ID" value="AET5Gv20641900.3"/>
    <property type="gene ID" value="AET5Gv20641900"/>
</dbReference>
<feature type="domain" description="DNA2/NAM7 helicase-like C-terminal" evidence="7">
    <location>
        <begin position="1862"/>
        <end position="2069"/>
    </location>
</feature>
<evidence type="ECO:0000256" key="2">
    <source>
        <dbReference type="ARBA" id="ARBA00022801"/>
    </source>
</evidence>
<feature type="compositionally biased region" description="Basic and acidic residues" evidence="5">
    <location>
        <begin position="2190"/>
        <end position="2217"/>
    </location>
</feature>
<feature type="region of interest" description="Disordered" evidence="5">
    <location>
        <begin position="1084"/>
        <end position="1174"/>
    </location>
</feature>
<feature type="region of interest" description="Disordered" evidence="5">
    <location>
        <begin position="2231"/>
        <end position="2251"/>
    </location>
</feature>
<feature type="domain" description="DNA2/NAM7 helicase helicase" evidence="6">
    <location>
        <begin position="1482"/>
        <end position="1854"/>
    </location>
</feature>
<dbReference type="STRING" id="200361.A0A453L6E8"/>
<dbReference type="PANTHER" id="PTHR10887:SF495">
    <property type="entry name" value="HELICASE SENATAXIN ISOFORM X1-RELATED"/>
    <property type="match status" value="1"/>
</dbReference>
<dbReference type="PANTHER" id="PTHR10887">
    <property type="entry name" value="DNA2/NAM7 HELICASE FAMILY"/>
    <property type="match status" value="1"/>
</dbReference>
<feature type="compositionally biased region" description="Basic and acidic residues" evidence="5">
    <location>
        <begin position="2299"/>
        <end position="2313"/>
    </location>
</feature>
<reference evidence="10" key="2">
    <citation type="journal article" date="2017" name="Nat. Plants">
        <title>The Aegilops tauschii genome reveals multiple impacts of transposons.</title>
        <authorList>
            <person name="Zhao G."/>
            <person name="Zou C."/>
            <person name="Li K."/>
            <person name="Wang K."/>
            <person name="Li T."/>
            <person name="Gao L."/>
            <person name="Zhang X."/>
            <person name="Wang H."/>
            <person name="Yang Z."/>
            <person name="Liu X."/>
            <person name="Jiang W."/>
            <person name="Mao L."/>
            <person name="Kong X."/>
            <person name="Jiao Y."/>
            <person name="Jia J."/>
        </authorList>
    </citation>
    <scope>NUCLEOTIDE SEQUENCE [LARGE SCALE GENOMIC DNA]</scope>
    <source>
        <strain evidence="10">cv. AL8/78</strain>
    </source>
</reference>
<protein>
    <submittedName>
        <fullName evidence="9">Uncharacterized protein</fullName>
    </submittedName>
</protein>
<feature type="compositionally biased region" description="Low complexity" evidence="5">
    <location>
        <begin position="2445"/>
        <end position="2454"/>
    </location>
</feature>
<dbReference type="InterPro" id="IPR027417">
    <property type="entry name" value="P-loop_NTPase"/>
</dbReference>
<accession>A0A453L6E8</accession>
<dbReference type="Pfam" id="PF13086">
    <property type="entry name" value="AAA_11"/>
    <property type="match status" value="1"/>
</dbReference>
<dbReference type="GO" id="GO:0016787">
    <property type="term" value="F:hydrolase activity"/>
    <property type="evidence" value="ECO:0007669"/>
    <property type="project" value="UniProtKB-KW"/>
</dbReference>
<evidence type="ECO:0000256" key="4">
    <source>
        <dbReference type="ARBA" id="ARBA00022840"/>
    </source>
</evidence>
<organism evidence="9 10">
    <name type="scientific">Aegilops tauschii subsp. strangulata</name>
    <name type="common">Goatgrass</name>
    <dbReference type="NCBI Taxonomy" id="200361"/>
    <lineage>
        <taxon>Eukaryota</taxon>
        <taxon>Viridiplantae</taxon>
        <taxon>Streptophyta</taxon>
        <taxon>Embryophyta</taxon>
        <taxon>Tracheophyta</taxon>
        <taxon>Spermatophyta</taxon>
        <taxon>Magnoliopsida</taxon>
        <taxon>Liliopsida</taxon>
        <taxon>Poales</taxon>
        <taxon>Poaceae</taxon>
        <taxon>BOP clade</taxon>
        <taxon>Pooideae</taxon>
        <taxon>Triticodae</taxon>
        <taxon>Triticeae</taxon>
        <taxon>Triticinae</taxon>
        <taxon>Aegilops</taxon>
    </lineage>
</organism>
<proteinExistence type="predicted"/>
<keyword evidence="1" id="KW-0547">Nucleotide-binding</keyword>
<keyword evidence="4" id="KW-0067">ATP-binding</keyword>
<feature type="compositionally biased region" description="Polar residues" evidence="5">
    <location>
        <begin position="2389"/>
        <end position="2431"/>
    </location>
</feature>
<dbReference type="Proteomes" id="UP000015105">
    <property type="component" value="Chromosome 5D"/>
</dbReference>
<feature type="compositionally biased region" description="Polar residues" evidence="5">
    <location>
        <begin position="1084"/>
        <end position="1098"/>
    </location>
</feature>
<dbReference type="GO" id="GO:0004386">
    <property type="term" value="F:helicase activity"/>
    <property type="evidence" value="ECO:0007669"/>
    <property type="project" value="UniProtKB-KW"/>
</dbReference>
<evidence type="ECO:0000259" key="6">
    <source>
        <dbReference type="Pfam" id="PF13086"/>
    </source>
</evidence>
<dbReference type="InterPro" id="IPR056474">
    <property type="entry name" value="SEN1_barrel"/>
</dbReference>
<evidence type="ECO:0000256" key="3">
    <source>
        <dbReference type="ARBA" id="ARBA00022806"/>
    </source>
</evidence>
<evidence type="ECO:0000313" key="10">
    <source>
        <dbReference type="Proteomes" id="UP000015105"/>
    </source>
</evidence>
<reference evidence="9" key="4">
    <citation type="submission" date="2019-03" db="UniProtKB">
        <authorList>
            <consortium name="EnsemblPlants"/>
        </authorList>
    </citation>
    <scope>IDENTIFICATION</scope>
</reference>
<evidence type="ECO:0000259" key="8">
    <source>
        <dbReference type="Pfam" id="PF23576"/>
    </source>
</evidence>